<dbReference type="InterPro" id="IPR029058">
    <property type="entry name" value="AB_hydrolase_fold"/>
</dbReference>
<gene>
    <name evidence="2" type="primary">phaZ</name>
    <name evidence="2" type="ORF">PQ455_11615</name>
</gene>
<dbReference type="InterPro" id="IPR009656">
    <property type="entry name" value="PHB_depo_C"/>
</dbReference>
<dbReference type="Proteomes" id="UP001220395">
    <property type="component" value="Chromosome"/>
</dbReference>
<evidence type="ECO:0000259" key="1">
    <source>
        <dbReference type="Pfam" id="PF06850"/>
    </source>
</evidence>
<dbReference type="InterPro" id="IPR010915">
    <property type="entry name" value="PHB_depoly_PhaZ"/>
</dbReference>
<evidence type="ECO:0000313" key="2">
    <source>
        <dbReference type="EMBL" id="WCT72284.1"/>
    </source>
</evidence>
<reference evidence="2 3" key="1">
    <citation type="submission" date="2023-02" db="EMBL/GenBank/DDBJ databases">
        <title>Genome sequence of Sphingomonas naphthae.</title>
        <authorList>
            <person name="Kim S."/>
            <person name="Heo J."/>
            <person name="Kwon S.-W."/>
        </authorList>
    </citation>
    <scope>NUCLEOTIDE SEQUENCE [LARGE SCALE GENOMIC DNA]</scope>
    <source>
        <strain evidence="2 3">KACC 18716</strain>
    </source>
</reference>
<dbReference type="PANTHER" id="PTHR36837">
    <property type="entry name" value="POLY(3-HYDROXYALKANOATE) POLYMERASE SUBUNIT PHAC"/>
    <property type="match status" value="1"/>
</dbReference>
<dbReference type="InterPro" id="IPR051321">
    <property type="entry name" value="PHA/PHB_synthase"/>
</dbReference>
<proteinExistence type="predicted"/>
<dbReference type="SUPFAM" id="SSF53474">
    <property type="entry name" value="alpha/beta-Hydrolases"/>
    <property type="match status" value="1"/>
</dbReference>
<dbReference type="EMBL" id="CP117411">
    <property type="protein sequence ID" value="WCT72284.1"/>
    <property type="molecule type" value="Genomic_DNA"/>
</dbReference>
<dbReference type="PANTHER" id="PTHR36837:SF4">
    <property type="entry name" value="BLR0908 PROTEIN"/>
    <property type="match status" value="1"/>
</dbReference>
<sequence length="404" mass="44923">MLYQAYQTMTDMLAPMRGLATAALNLRDIAGPLPEWTGDRQFAALLDMAANTQVTHKRPPFAIGTVLCGNRELEVTEAVRLSLPFCDLLHFAKDDQVPRPKVLVVAPLSGHFATLLRATVKTLLRDQDVYITDWRNARDVPVGEGAFGFDDYVEYIITFLEELGPGANVVSVCQPCVQTLAAVAIMAEDDHPCQPRTMTLMGGPLDVREAPTAVNDLANTKPIEWFEANLISRVPFGHAGFGREVYPGFMQLTAFMAMNMGRHVDQHRALYQHLSDGDAAAAGGIRAFYEEYFAVLDLTAEFYLETVDRVFQRALLAKGELDYRGRRVRPELIRRTALLTVEGERDDICAVGQTAAAHDLCSSLRPHLKRHHLQAGVGHYGVFAGRKWEQQIYPQVRNLVLAMA</sequence>
<dbReference type="NCBIfam" id="TIGR01849">
    <property type="entry name" value="PHB_depoly_PhaZ"/>
    <property type="match status" value="1"/>
</dbReference>
<keyword evidence="3" id="KW-1185">Reference proteome</keyword>
<dbReference type="PIRSF" id="PIRSF020818">
    <property type="entry name" value="PHB_depoly_PhaZ"/>
    <property type="match status" value="1"/>
</dbReference>
<dbReference type="RefSeq" id="WP_273686241.1">
    <property type="nucleotide sequence ID" value="NZ_CP117411.1"/>
</dbReference>
<feature type="domain" description="PHB de-polymerase C-terminal" evidence="1">
    <location>
        <begin position="202"/>
        <end position="401"/>
    </location>
</feature>
<dbReference type="Gene3D" id="3.40.50.1820">
    <property type="entry name" value="alpha/beta hydrolase"/>
    <property type="match status" value="1"/>
</dbReference>
<name>A0ABY7TIY3_9SPHN</name>
<accession>A0ABY7TIY3</accession>
<organism evidence="2 3">
    <name type="scientific">Sphingomonas naphthae</name>
    <dbReference type="NCBI Taxonomy" id="1813468"/>
    <lineage>
        <taxon>Bacteria</taxon>
        <taxon>Pseudomonadati</taxon>
        <taxon>Pseudomonadota</taxon>
        <taxon>Alphaproteobacteria</taxon>
        <taxon>Sphingomonadales</taxon>
        <taxon>Sphingomonadaceae</taxon>
        <taxon>Sphingomonas</taxon>
    </lineage>
</organism>
<dbReference type="Pfam" id="PF06850">
    <property type="entry name" value="PHB_depo_C"/>
    <property type="match status" value="1"/>
</dbReference>
<protein>
    <submittedName>
        <fullName evidence="2">Polyhydroxyalkanoate depolymerase</fullName>
    </submittedName>
</protein>
<evidence type="ECO:0000313" key="3">
    <source>
        <dbReference type="Proteomes" id="UP001220395"/>
    </source>
</evidence>